<dbReference type="Gene3D" id="3.40.50.11350">
    <property type="match status" value="1"/>
</dbReference>
<evidence type="ECO:0008006" key="2">
    <source>
        <dbReference type="Google" id="ProtNLM"/>
    </source>
</evidence>
<protein>
    <recommendedName>
        <fullName evidence="2">Glycosyltransferase</fullName>
    </recommendedName>
</protein>
<dbReference type="EMBL" id="MN740165">
    <property type="protein sequence ID" value="QHT91460.1"/>
    <property type="molecule type" value="Genomic_DNA"/>
</dbReference>
<sequence length="231" mass="26747">MSPLILLEVCAGFANRLRALVSGICYAEDLHSPIEIHWSLHPTCWSYLHECIEVSSLPSFVSLSIGSTLYQPKMIFRPEDLESKPLKIKSYAHFYIKDPERFNYHLRKIRFKTESLTNKSYVGVHIRRTDHTKCIENSPLEYFIDFMNKEDISTKFYLATDCLETKNKLKEMFKERIYTSDIVLKRTSKEGIKGALQDFVSLSNCSKIIGTKYSSFSEMASLYGNIELLLK</sequence>
<organism evidence="1">
    <name type="scientific">viral metagenome</name>
    <dbReference type="NCBI Taxonomy" id="1070528"/>
    <lineage>
        <taxon>unclassified sequences</taxon>
        <taxon>metagenomes</taxon>
        <taxon>organismal metagenomes</taxon>
    </lineage>
</organism>
<reference evidence="1" key="1">
    <citation type="journal article" date="2020" name="Nature">
        <title>Giant virus diversity and host interactions through global metagenomics.</title>
        <authorList>
            <person name="Schulz F."/>
            <person name="Roux S."/>
            <person name="Paez-Espino D."/>
            <person name="Jungbluth S."/>
            <person name="Walsh D.A."/>
            <person name="Denef V.J."/>
            <person name="McMahon K.D."/>
            <person name="Konstantinidis K.T."/>
            <person name="Eloe-Fadrosh E.A."/>
            <person name="Kyrpides N.C."/>
            <person name="Woyke T."/>
        </authorList>
    </citation>
    <scope>NUCLEOTIDE SEQUENCE</scope>
    <source>
        <strain evidence="1">GVMAG-M-3300023184-77</strain>
    </source>
</reference>
<evidence type="ECO:0000313" key="1">
    <source>
        <dbReference type="EMBL" id="QHT91460.1"/>
    </source>
</evidence>
<accession>A0A6C0IFM5</accession>
<proteinExistence type="predicted"/>
<name>A0A6C0IFM5_9ZZZZ</name>
<dbReference type="AlphaFoldDB" id="A0A6C0IFM5"/>